<feature type="domain" description="MARVEL" evidence="14">
    <location>
        <begin position="184"/>
        <end position="317"/>
    </location>
</feature>
<evidence type="ECO:0000256" key="4">
    <source>
        <dbReference type="ARBA" id="ARBA00022692"/>
    </source>
</evidence>
<dbReference type="OMA" id="RETAGHW"/>
<evidence type="ECO:0000256" key="5">
    <source>
        <dbReference type="ARBA" id="ARBA00022989"/>
    </source>
</evidence>
<feature type="region of interest" description="Disordered" evidence="12">
    <location>
        <begin position="116"/>
        <end position="146"/>
    </location>
</feature>
<dbReference type="InterPro" id="IPR008253">
    <property type="entry name" value="Marvel"/>
</dbReference>
<keyword evidence="16" id="KW-1185">Reference proteome</keyword>
<evidence type="ECO:0000256" key="3">
    <source>
        <dbReference type="ARBA" id="ARBA00022475"/>
    </source>
</evidence>
<name>A0A8C3F0I3_CHRPI</name>
<keyword evidence="5 13" id="KW-1133">Transmembrane helix</keyword>
<feature type="transmembrane region" description="Helical" evidence="13">
    <location>
        <begin position="292"/>
        <end position="313"/>
    </location>
</feature>
<feature type="transmembrane region" description="Helical" evidence="13">
    <location>
        <begin position="188"/>
        <end position="212"/>
    </location>
</feature>
<dbReference type="PANTHER" id="PTHR22776">
    <property type="entry name" value="MARVEL-CONTAINING POTENTIAL LIPID RAFT-ASSOCIATED PROTEIN"/>
    <property type="match status" value="1"/>
</dbReference>
<dbReference type="Ensembl" id="ENSCPBT00000000325.1">
    <property type="protein sequence ID" value="ENSCPBP00000000246.1"/>
    <property type="gene ID" value="ENSCPBG00000000232.1"/>
</dbReference>
<keyword evidence="3" id="KW-1003">Cell membrane</keyword>
<comment type="similarity">
    <text evidence="7">Belongs to the MAL family.</text>
</comment>
<evidence type="ECO:0000313" key="15">
    <source>
        <dbReference type="Ensembl" id="ENSCPBP00000000246.1"/>
    </source>
</evidence>
<dbReference type="GeneTree" id="ENSGT00940000156011"/>
<dbReference type="AlphaFoldDB" id="A0A8C3F0I3"/>
<sequence length="330" mass="35710">MAIEREDPWRVRETAGHWVTGGRRLTSYRCYLLSNTNPPGRPKSRLGAALQPCPKSRHALRALAAKAPGSPAPAAAEGLISRPAGGREGGSLTELRARGEARRLLSLGNRVPSPLVPARGRRGSAASRVRPAPWREPEPAAAGSGPPLRAMAEFPAKVRTQTSTPAGAHGPLPALRSLALDLGFLRSFLGLLMIVELVLGLLVWALIASTFYQPIPAYGWVMFVAIFFWLVTVILFVMYLLQLQLKLYMIPWPVVLVIFNAAATVLYVTAFITCSAAVKSRFWLSGDYNKRAAASFFACVVMIAYGASTFFSFQAWKGFGSNAATSQVPN</sequence>
<proteinExistence type="inferred from homology"/>
<dbReference type="GO" id="GO:0043209">
    <property type="term" value="C:myelin sheath"/>
    <property type="evidence" value="ECO:0007669"/>
    <property type="project" value="UniProtKB-SubCell"/>
</dbReference>
<organism evidence="15 16">
    <name type="scientific">Chrysemys picta bellii</name>
    <name type="common">Western painted turtle</name>
    <name type="synonym">Emys bellii</name>
    <dbReference type="NCBI Taxonomy" id="8478"/>
    <lineage>
        <taxon>Eukaryota</taxon>
        <taxon>Metazoa</taxon>
        <taxon>Chordata</taxon>
        <taxon>Craniata</taxon>
        <taxon>Vertebrata</taxon>
        <taxon>Euteleostomi</taxon>
        <taxon>Archelosauria</taxon>
        <taxon>Testudinata</taxon>
        <taxon>Testudines</taxon>
        <taxon>Cryptodira</taxon>
        <taxon>Durocryptodira</taxon>
        <taxon>Testudinoidea</taxon>
        <taxon>Emydidae</taxon>
        <taxon>Chrysemys</taxon>
    </lineage>
</organism>
<evidence type="ECO:0000256" key="10">
    <source>
        <dbReference type="ARBA" id="ARBA00050050"/>
    </source>
</evidence>
<feature type="transmembrane region" description="Helical" evidence="13">
    <location>
        <begin position="218"/>
        <end position="241"/>
    </location>
</feature>
<evidence type="ECO:0000256" key="2">
    <source>
        <dbReference type="ARBA" id="ARBA00011815"/>
    </source>
</evidence>
<dbReference type="GO" id="GO:0016324">
    <property type="term" value="C:apical plasma membrane"/>
    <property type="evidence" value="ECO:0007669"/>
    <property type="project" value="UniProtKB-SubCell"/>
</dbReference>
<dbReference type="GO" id="GO:0019911">
    <property type="term" value="F:structural constituent of myelin sheath"/>
    <property type="evidence" value="ECO:0007669"/>
    <property type="project" value="TreeGrafter"/>
</dbReference>
<dbReference type="Proteomes" id="UP000694380">
    <property type="component" value="Unplaced"/>
</dbReference>
<evidence type="ECO:0000313" key="16">
    <source>
        <dbReference type="Proteomes" id="UP000694380"/>
    </source>
</evidence>
<dbReference type="InterPro" id="IPR013295">
    <property type="entry name" value="MAL"/>
</dbReference>
<dbReference type="GO" id="GO:0042552">
    <property type="term" value="P:myelination"/>
    <property type="evidence" value="ECO:0007669"/>
    <property type="project" value="TreeGrafter"/>
</dbReference>
<reference evidence="15" key="1">
    <citation type="submission" date="2025-08" db="UniProtKB">
        <authorList>
            <consortium name="Ensembl"/>
        </authorList>
    </citation>
    <scope>IDENTIFICATION</scope>
</reference>
<reference evidence="15" key="2">
    <citation type="submission" date="2025-09" db="UniProtKB">
        <authorList>
            <consortium name="Ensembl"/>
        </authorList>
    </citation>
    <scope>IDENTIFICATION</scope>
</reference>
<evidence type="ECO:0000259" key="14">
    <source>
        <dbReference type="PROSITE" id="PS51225"/>
    </source>
</evidence>
<protein>
    <recommendedName>
        <fullName evidence="9">Plasmolipin</fullName>
    </recommendedName>
    <alternativeName>
        <fullName evidence="10">Plasma membrane proteolipid</fullName>
    </alternativeName>
</protein>
<evidence type="ECO:0000256" key="8">
    <source>
        <dbReference type="ARBA" id="ARBA00049979"/>
    </source>
</evidence>
<gene>
    <name evidence="15" type="primary">PLLP</name>
</gene>
<evidence type="ECO:0000256" key="1">
    <source>
        <dbReference type="ARBA" id="ARBA00004424"/>
    </source>
</evidence>
<evidence type="ECO:0000256" key="6">
    <source>
        <dbReference type="ARBA" id="ARBA00023136"/>
    </source>
</evidence>
<keyword evidence="6 11" id="KW-0472">Membrane</keyword>
<comment type="subcellular location">
    <subcellularLocation>
        <location evidence="1">Apical cell membrane</location>
        <topology evidence="1">Multi-pass membrane protein</topology>
    </subcellularLocation>
    <subcellularLocation>
        <location evidence="8">Myelin membrane</location>
        <topology evidence="8">Multi-pass membrane protein</topology>
    </subcellularLocation>
</comment>
<evidence type="ECO:0000256" key="13">
    <source>
        <dbReference type="SAM" id="Phobius"/>
    </source>
</evidence>
<evidence type="ECO:0000256" key="9">
    <source>
        <dbReference type="ARBA" id="ARBA00050024"/>
    </source>
</evidence>
<evidence type="ECO:0000256" key="11">
    <source>
        <dbReference type="PROSITE-ProRule" id="PRU00581"/>
    </source>
</evidence>
<dbReference type="InterPro" id="IPR050578">
    <property type="entry name" value="MARVEL-CKLF_proteins"/>
</dbReference>
<evidence type="ECO:0000256" key="12">
    <source>
        <dbReference type="SAM" id="MobiDB-lite"/>
    </source>
</evidence>
<keyword evidence="4 11" id="KW-0812">Transmembrane</keyword>
<dbReference type="PROSITE" id="PS51225">
    <property type="entry name" value="MARVEL"/>
    <property type="match status" value="1"/>
</dbReference>
<feature type="region of interest" description="Disordered" evidence="12">
    <location>
        <begin position="68"/>
        <end position="91"/>
    </location>
</feature>
<dbReference type="PANTHER" id="PTHR22776:SF9">
    <property type="entry name" value="PLASMOLIPIN"/>
    <property type="match status" value="1"/>
</dbReference>
<evidence type="ECO:0000256" key="7">
    <source>
        <dbReference type="ARBA" id="ARBA00034721"/>
    </source>
</evidence>
<feature type="transmembrane region" description="Helical" evidence="13">
    <location>
        <begin position="253"/>
        <end position="272"/>
    </location>
</feature>
<dbReference type="Pfam" id="PF01284">
    <property type="entry name" value="MARVEL"/>
    <property type="match status" value="1"/>
</dbReference>
<comment type="subunit">
    <text evidence="2">Forms oligomers.</text>
</comment>
<accession>A0A8C3F0I3</accession>
<feature type="compositionally biased region" description="Low complexity" evidence="12">
    <location>
        <begin position="123"/>
        <end position="132"/>
    </location>
</feature>
<dbReference type="PRINTS" id="PR01884">
    <property type="entry name" value="MALPROTEIN"/>
</dbReference>